<dbReference type="EMBL" id="AZFC01000036">
    <property type="protein sequence ID" value="KRL46404.1"/>
    <property type="molecule type" value="Genomic_DNA"/>
</dbReference>
<name>A0A0R1QUC7_9LACO</name>
<evidence type="ECO:0000313" key="3">
    <source>
        <dbReference type="Proteomes" id="UP000051835"/>
    </source>
</evidence>
<feature type="compositionally biased region" description="Basic residues" evidence="1">
    <location>
        <begin position="62"/>
        <end position="73"/>
    </location>
</feature>
<protein>
    <recommendedName>
        <fullName evidence="4">DUF3042 domain-containing protein</fullName>
    </recommendedName>
</protein>
<gene>
    <name evidence="2" type="ORF">FD37_GL000629</name>
</gene>
<evidence type="ECO:0000256" key="1">
    <source>
        <dbReference type="SAM" id="MobiDB-lite"/>
    </source>
</evidence>
<feature type="region of interest" description="Disordered" evidence="1">
    <location>
        <begin position="50"/>
        <end position="73"/>
    </location>
</feature>
<accession>A0A0R1QUC7</accession>
<organism evidence="2 3">
    <name type="scientific">Levilactobacillus spicheri DSM 15429</name>
    <dbReference type="NCBI Taxonomy" id="1423805"/>
    <lineage>
        <taxon>Bacteria</taxon>
        <taxon>Bacillati</taxon>
        <taxon>Bacillota</taxon>
        <taxon>Bacilli</taxon>
        <taxon>Lactobacillales</taxon>
        <taxon>Lactobacillaceae</taxon>
        <taxon>Levilactobacillus</taxon>
    </lineage>
</organism>
<dbReference type="Pfam" id="PF11240">
    <property type="entry name" value="DUF3042"/>
    <property type="match status" value="1"/>
</dbReference>
<dbReference type="Proteomes" id="UP000051835">
    <property type="component" value="Unassembled WGS sequence"/>
</dbReference>
<dbReference type="InterPro" id="IPR021402">
    <property type="entry name" value="DUF3042"/>
</dbReference>
<reference evidence="2 3" key="1">
    <citation type="journal article" date="2015" name="Genome Announc.">
        <title>Expanding the biotechnology potential of lactobacilli through comparative genomics of 213 strains and associated genera.</title>
        <authorList>
            <person name="Sun Z."/>
            <person name="Harris H.M."/>
            <person name="McCann A."/>
            <person name="Guo C."/>
            <person name="Argimon S."/>
            <person name="Zhang W."/>
            <person name="Yang X."/>
            <person name="Jeffery I.B."/>
            <person name="Cooney J.C."/>
            <person name="Kagawa T.F."/>
            <person name="Liu W."/>
            <person name="Song Y."/>
            <person name="Salvetti E."/>
            <person name="Wrobel A."/>
            <person name="Rasinkangas P."/>
            <person name="Parkhill J."/>
            <person name="Rea M.C."/>
            <person name="O'Sullivan O."/>
            <person name="Ritari J."/>
            <person name="Douillard F.P."/>
            <person name="Paul Ross R."/>
            <person name="Yang R."/>
            <person name="Briner A.E."/>
            <person name="Felis G.E."/>
            <person name="de Vos W.M."/>
            <person name="Barrangou R."/>
            <person name="Klaenhammer T.R."/>
            <person name="Caufield P.W."/>
            <person name="Cui Y."/>
            <person name="Zhang H."/>
            <person name="O'Toole P.W."/>
        </authorList>
    </citation>
    <scope>NUCLEOTIDE SEQUENCE [LARGE SCALE GENOMIC DNA]</scope>
    <source>
        <strain evidence="2 3">DSM 15429</strain>
    </source>
</reference>
<evidence type="ECO:0008006" key="4">
    <source>
        <dbReference type="Google" id="ProtNLM"/>
    </source>
</evidence>
<feature type="compositionally biased region" description="Basic and acidic residues" evidence="1">
    <location>
        <begin position="52"/>
        <end position="61"/>
    </location>
</feature>
<dbReference type="AlphaFoldDB" id="A0A0R1QUC7"/>
<dbReference type="PATRIC" id="fig|1423805.4.peg.642"/>
<comment type="caution">
    <text evidence="2">The sequence shown here is derived from an EMBL/GenBank/DDBJ whole genome shotgun (WGS) entry which is preliminary data.</text>
</comment>
<proteinExistence type="predicted"/>
<sequence>MEADKSISRRKGSFTMKHFTKGFLFGVVATASAVAGAVFSFKKKVVQPIEEQENRFEENRKKANRKSHSAHHV</sequence>
<evidence type="ECO:0000313" key="2">
    <source>
        <dbReference type="EMBL" id="KRL46404.1"/>
    </source>
</evidence>